<dbReference type="SUPFAM" id="SSF52172">
    <property type="entry name" value="CheY-like"/>
    <property type="match status" value="1"/>
</dbReference>
<protein>
    <recommendedName>
        <fullName evidence="5">Response regulatory domain-containing protein</fullName>
    </recommendedName>
</protein>
<dbReference type="InterPro" id="IPR011006">
    <property type="entry name" value="CheY-like_superfamily"/>
</dbReference>
<dbReference type="PROSITE" id="PS50110">
    <property type="entry name" value="RESPONSE_REGULATORY"/>
    <property type="match status" value="1"/>
</dbReference>
<evidence type="ECO:0000256" key="4">
    <source>
        <dbReference type="PROSITE-ProRule" id="PRU00169"/>
    </source>
</evidence>
<dbReference type="InterPro" id="IPR058245">
    <property type="entry name" value="NreC/VraR/RcsB-like_REC"/>
</dbReference>
<dbReference type="CDD" id="cd17535">
    <property type="entry name" value="REC_NarL-like"/>
    <property type="match status" value="1"/>
</dbReference>
<dbReference type="Pfam" id="PF00072">
    <property type="entry name" value="Response_reg"/>
    <property type="match status" value="1"/>
</dbReference>
<dbReference type="GO" id="GO:0003677">
    <property type="term" value="F:DNA binding"/>
    <property type="evidence" value="ECO:0007669"/>
    <property type="project" value="UniProtKB-KW"/>
</dbReference>
<feature type="domain" description="Response regulatory" evidence="5">
    <location>
        <begin position="26"/>
        <end position="141"/>
    </location>
</feature>
<evidence type="ECO:0000256" key="3">
    <source>
        <dbReference type="ARBA" id="ARBA00023163"/>
    </source>
</evidence>
<evidence type="ECO:0000313" key="7">
    <source>
        <dbReference type="Proteomes" id="UP000217265"/>
    </source>
</evidence>
<dbReference type="AlphaFoldDB" id="A0A290Q997"/>
<name>A0A290Q997_9BACT</name>
<evidence type="ECO:0000313" key="6">
    <source>
        <dbReference type="EMBL" id="ATC64817.1"/>
    </source>
</evidence>
<accession>A0A290Q997</accession>
<reference evidence="6 7" key="1">
    <citation type="submission" date="2017-09" db="EMBL/GenBank/DDBJ databases">
        <title>Complete genome sequence of Verrucomicrobial strain HZ-65, isolated from freshwater.</title>
        <authorList>
            <person name="Choi A."/>
        </authorList>
    </citation>
    <scope>NUCLEOTIDE SEQUENCE [LARGE SCALE GENOMIC DNA]</scope>
    <source>
        <strain evidence="6 7">HZ-65</strain>
    </source>
</reference>
<dbReference type="InterPro" id="IPR039420">
    <property type="entry name" value="WalR-like"/>
</dbReference>
<dbReference type="RefSeq" id="WP_096056448.1">
    <property type="nucleotide sequence ID" value="NZ_CP023344.1"/>
</dbReference>
<keyword evidence="7" id="KW-1185">Reference proteome</keyword>
<keyword evidence="3" id="KW-0804">Transcription</keyword>
<dbReference type="KEGG" id="vbh:CMV30_13040"/>
<sequence>MNRHTQRDGDAQTAGRRKTGDQRRIRILVADDNDFMRHCVRLILTRDGCEVVATAADGEELVACATLHPHDLIVTDIHMPRMNGLQATREILRRHAGTRVILLTSDDDYETARIGFEMGAMGYVVKDGMTTDLRDAVEAVLAGKVFLSGCVVRYAYAPGHATPAERAATTVDFTAL</sequence>
<keyword evidence="4" id="KW-0597">Phosphoprotein</keyword>
<feature type="modified residue" description="4-aspartylphosphate" evidence="4">
    <location>
        <position position="76"/>
    </location>
</feature>
<dbReference type="PANTHER" id="PTHR43214">
    <property type="entry name" value="TWO-COMPONENT RESPONSE REGULATOR"/>
    <property type="match status" value="1"/>
</dbReference>
<gene>
    <name evidence="6" type="ORF">CMV30_13040</name>
</gene>
<evidence type="ECO:0000256" key="2">
    <source>
        <dbReference type="ARBA" id="ARBA00023125"/>
    </source>
</evidence>
<dbReference type="GO" id="GO:0000160">
    <property type="term" value="P:phosphorelay signal transduction system"/>
    <property type="evidence" value="ECO:0007669"/>
    <property type="project" value="InterPro"/>
</dbReference>
<evidence type="ECO:0000259" key="5">
    <source>
        <dbReference type="PROSITE" id="PS50110"/>
    </source>
</evidence>
<proteinExistence type="predicted"/>
<dbReference type="Proteomes" id="UP000217265">
    <property type="component" value="Chromosome"/>
</dbReference>
<dbReference type="SMART" id="SM00448">
    <property type="entry name" value="REC"/>
    <property type="match status" value="1"/>
</dbReference>
<dbReference type="OrthoDB" id="9796655at2"/>
<evidence type="ECO:0000256" key="1">
    <source>
        <dbReference type="ARBA" id="ARBA00023015"/>
    </source>
</evidence>
<dbReference type="InterPro" id="IPR001789">
    <property type="entry name" value="Sig_transdc_resp-reg_receiver"/>
</dbReference>
<keyword evidence="2" id="KW-0238">DNA-binding</keyword>
<dbReference type="EMBL" id="CP023344">
    <property type="protein sequence ID" value="ATC64817.1"/>
    <property type="molecule type" value="Genomic_DNA"/>
</dbReference>
<organism evidence="6 7">
    <name type="scientific">Nibricoccus aquaticus</name>
    <dbReference type="NCBI Taxonomy" id="2576891"/>
    <lineage>
        <taxon>Bacteria</taxon>
        <taxon>Pseudomonadati</taxon>
        <taxon>Verrucomicrobiota</taxon>
        <taxon>Opitutia</taxon>
        <taxon>Opitutales</taxon>
        <taxon>Opitutaceae</taxon>
        <taxon>Nibricoccus</taxon>
    </lineage>
</organism>
<dbReference type="PANTHER" id="PTHR43214:SF24">
    <property type="entry name" value="TRANSCRIPTIONAL REGULATORY PROTEIN NARL-RELATED"/>
    <property type="match status" value="1"/>
</dbReference>
<dbReference type="Gene3D" id="3.40.50.2300">
    <property type="match status" value="1"/>
</dbReference>
<keyword evidence="1" id="KW-0805">Transcription regulation</keyword>